<keyword evidence="2" id="KW-0472">Membrane</keyword>
<keyword evidence="2" id="KW-1133">Transmembrane helix</keyword>
<dbReference type="Proteomes" id="UP000593566">
    <property type="component" value="Unassembled WGS sequence"/>
</dbReference>
<sequence>MPAPVKATTTRSLPIDQSILLYGAVLVSASVTIPFWLYTDSMWASFTPKLNAGGGPTQEDKEIECFLAAVEEAESHNARLHSARRGQHHGDSDEDEYGSDSEDNDDDVDESDNETEGGSTLNITSCGPRNCIELDDESSGSDSEGSPARMLLH</sequence>
<dbReference type="EMBL" id="JACCJB010000006">
    <property type="protein sequence ID" value="KAF6226424.1"/>
    <property type="molecule type" value="Genomic_DNA"/>
</dbReference>
<keyword evidence="2" id="KW-0812">Transmembrane</keyword>
<evidence type="ECO:0000313" key="3">
    <source>
        <dbReference type="EMBL" id="KAF6226424.1"/>
    </source>
</evidence>
<organism evidence="3 4">
    <name type="scientific">Letharia lupina</name>
    <dbReference type="NCBI Taxonomy" id="560253"/>
    <lineage>
        <taxon>Eukaryota</taxon>
        <taxon>Fungi</taxon>
        <taxon>Dikarya</taxon>
        <taxon>Ascomycota</taxon>
        <taxon>Pezizomycotina</taxon>
        <taxon>Lecanoromycetes</taxon>
        <taxon>OSLEUM clade</taxon>
        <taxon>Lecanoromycetidae</taxon>
        <taxon>Lecanorales</taxon>
        <taxon>Lecanorineae</taxon>
        <taxon>Parmeliaceae</taxon>
        <taxon>Letharia</taxon>
    </lineage>
</organism>
<dbReference type="AlphaFoldDB" id="A0A8H6CMU4"/>
<feature type="compositionally biased region" description="Acidic residues" evidence="1">
    <location>
        <begin position="92"/>
        <end position="115"/>
    </location>
</feature>
<reference evidence="3 4" key="1">
    <citation type="journal article" date="2020" name="Genomics">
        <title>Complete, high-quality genomes from long-read metagenomic sequencing of two wolf lichen thalli reveals enigmatic genome architecture.</title>
        <authorList>
            <person name="McKenzie S.K."/>
            <person name="Walston R.F."/>
            <person name="Allen J.L."/>
        </authorList>
    </citation>
    <scope>NUCLEOTIDE SEQUENCE [LARGE SCALE GENOMIC DNA]</scope>
    <source>
        <strain evidence="3">WasteWater1</strain>
    </source>
</reference>
<protein>
    <submittedName>
        <fullName evidence="3">Uncharacterized protein</fullName>
    </submittedName>
</protein>
<feature type="compositionally biased region" description="Polar residues" evidence="1">
    <location>
        <begin position="117"/>
        <end position="127"/>
    </location>
</feature>
<feature type="region of interest" description="Disordered" evidence="1">
    <location>
        <begin position="76"/>
        <end position="153"/>
    </location>
</feature>
<dbReference type="RefSeq" id="XP_037154977.1">
    <property type="nucleotide sequence ID" value="XM_037300151.1"/>
</dbReference>
<gene>
    <name evidence="3" type="ORF">HO133_009290</name>
</gene>
<proteinExistence type="predicted"/>
<dbReference type="GeneID" id="59337685"/>
<comment type="caution">
    <text evidence="3">The sequence shown here is derived from an EMBL/GenBank/DDBJ whole genome shotgun (WGS) entry which is preliminary data.</text>
</comment>
<accession>A0A8H6CMU4</accession>
<evidence type="ECO:0000256" key="2">
    <source>
        <dbReference type="SAM" id="Phobius"/>
    </source>
</evidence>
<keyword evidence="4" id="KW-1185">Reference proteome</keyword>
<name>A0A8H6CMU4_9LECA</name>
<feature type="transmembrane region" description="Helical" evidence="2">
    <location>
        <begin position="20"/>
        <end position="39"/>
    </location>
</feature>
<feature type="compositionally biased region" description="Basic residues" evidence="1">
    <location>
        <begin position="78"/>
        <end position="87"/>
    </location>
</feature>
<evidence type="ECO:0000256" key="1">
    <source>
        <dbReference type="SAM" id="MobiDB-lite"/>
    </source>
</evidence>
<evidence type="ECO:0000313" key="4">
    <source>
        <dbReference type="Proteomes" id="UP000593566"/>
    </source>
</evidence>